<comment type="similarity">
    <text evidence="2 11">Belongs to the LpxB family.</text>
</comment>
<dbReference type="AlphaFoldDB" id="A0A1B4XGJ3"/>
<evidence type="ECO:0000256" key="4">
    <source>
        <dbReference type="ARBA" id="ARBA00020902"/>
    </source>
</evidence>
<evidence type="ECO:0000256" key="9">
    <source>
        <dbReference type="ARBA" id="ARBA00023098"/>
    </source>
</evidence>
<sequence>MAARSVTRIGIVAGEASGDLLGAGLLREIKKRLPDAAFEGIGGPLMQSAGCRSLFPMDRLSVIGFEGVEKYPEILGIRNKLIDHFQSSPPDLFIGVDVPDFNLGLEERLKVAGIPTMHYVSPTVWAWRGYRIRKIRRAVDHMLTLFPFEASYYRKHHVPVTFVGHPMADQITDRSSMAAMRRALHLPAKGMVIALLPGSRRSELKRHADLFVKTALWLHKRHANIHFVAPFINPETRTIFEEALYRQGAWFLPVTLVANQSRDAMAAADIVLLASGTATLEAALLKKPMVVTYKMSWLSYLLVQPFLHVKLYALPNILAGRKIVPELMQRDATPEKLGMAVENFLTHRDKTRSLRTVLADMHRSLRRNADARAAEAVIRLLKPRKQPAGKMPVMAN</sequence>
<reference evidence="12 13" key="1">
    <citation type="submission" date="2015-05" db="EMBL/GenBank/DDBJ databases">
        <title>Complete genome sequence of a sulfur-oxidizing gammaproteobacterium strain HA5.</title>
        <authorList>
            <person name="Miura A."/>
            <person name="Kojima H."/>
            <person name="Fukui M."/>
        </authorList>
    </citation>
    <scope>NUCLEOTIDE SEQUENCE [LARGE SCALE GENOMIC DNA]</scope>
    <source>
        <strain evidence="12 13">HA5</strain>
    </source>
</reference>
<evidence type="ECO:0000256" key="6">
    <source>
        <dbReference type="ARBA" id="ARBA00022556"/>
    </source>
</evidence>
<evidence type="ECO:0000313" key="13">
    <source>
        <dbReference type="Proteomes" id="UP000243180"/>
    </source>
</evidence>
<dbReference type="EC" id="2.4.1.182" evidence="3 11"/>
<keyword evidence="6 11" id="KW-0441">Lipid A biosynthesis</keyword>
<evidence type="ECO:0000256" key="10">
    <source>
        <dbReference type="ARBA" id="ARBA00048975"/>
    </source>
</evidence>
<comment type="pathway">
    <text evidence="11">Bacterial outer membrane biogenesis; LPS lipid A biosynthesis.</text>
</comment>
<comment type="catalytic activity">
    <reaction evidence="10 11">
        <text>a lipid X + a UDP-2-N,3-O-bis[(3R)-3-hydroxyacyl]-alpha-D-glucosamine = a lipid A disaccharide + UDP + H(+)</text>
        <dbReference type="Rhea" id="RHEA:67828"/>
        <dbReference type="ChEBI" id="CHEBI:15378"/>
        <dbReference type="ChEBI" id="CHEBI:58223"/>
        <dbReference type="ChEBI" id="CHEBI:137748"/>
        <dbReference type="ChEBI" id="CHEBI:176338"/>
        <dbReference type="ChEBI" id="CHEBI:176343"/>
        <dbReference type="EC" id="2.4.1.182"/>
    </reaction>
</comment>
<dbReference type="SUPFAM" id="SSF53756">
    <property type="entry name" value="UDP-Glycosyltransferase/glycogen phosphorylase"/>
    <property type="match status" value="1"/>
</dbReference>
<name>A0A1B4XGJ3_9GAMM</name>
<proteinExistence type="inferred from homology"/>
<dbReference type="NCBIfam" id="TIGR00215">
    <property type="entry name" value="lpxB"/>
    <property type="match status" value="1"/>
</dbReference>
<evidence type="ECO:0000256" key="2">
    <source>
        <dbReference type="ARBA" id="ARBA00007868"/>
    </source>
</evidence>
<comment type="function">
    <text evidence="1 11">Condensation of UDP-2,3-diacylglucosamine and 2,3-diacylglucosamine-1-phosphate to form lipid A disaccharide, a precursor of lipid A, a phosphorylated glycolipid that anchors the lipopolysaccharide to the outer membrane of the cell.</text>
</comment>
<evidence type="ECO:0000256" key="5">
    <source>
        <dbReference type="ARBA" id="ARBA00022516"/>
    </source>
</evidence>
<evidence type="ECO:0000256" key="8">
    <source>
        <dbReference type="ARBA" id="ARBA00022679"/>
    </source>
</evidence>
<dbReference type="OrthoDB" id="9801642at2"/>
<dbReference type="KEGG" id="slim:SCL_1625"/>
<dbReference type="FunCoup" id="A0A1B4XGJ3">
    <property type="interactions" value="305"/>
</dbReference>
<dbReference type="InParanoid" id="A0A1B4XGJ3"/>
<dbReference type="GO" id="GO:0005543">
    <property type="term" value="F:phospholipid binding"/>
    <property type="evidence" value="ECO:0007669"/>
    <property type="project" value="TreeGrafter"/>
</dbReference>
<dbReference type="PANTHER" id="PTHR30372">
    <property type="entry name" value="LIPID-A-DISACCHARIDE SYNTHASE"/>
    <property type="match status" value="1"/>
</dbReference>
<organism evidence="12 13">
    <name type="scientific">Sulfuricaulis limicola</name>
    <dbReference type="NCBI Taxonomy" id="1620215"/>
    <lineage>
        <taxon>Bacteria</taxon>
        <taxon>Pseudomonadati</taxon>
        <taxon>Pseudomonadota</taxon>
        <taxon>Gammaproteobacteria</taxon>
        <taxon>Acidiferrobacterales</taxon>
        <taxon>Acidiferrobacteraceae</taxon>
        <taxon>Sulfuricaulis</taxon>
    </lineage>
</organism>
<evidence type="ECO:0000313" key="12">
    <source>
        <dbReference type="EMBL" id="BAV33930.1"/>
    </source>
</evidence>
<evidence type="ECO:0000256" key="11">
    <source>
        <dbReference type="HAMAP-Rule" id="MF_00392"/>
    </source>
</evidence>
<evidence type="ECO:0000256" key="3">
    <source>
        <dbReference type="ARBA" id="ARBA00012687"/>
    </source>
</evidence>
<dbReference type="HAMAP" id="MF_00392">
    <property type="entry name" value="LpxB"/>
    <property type="match status" value="1"/>
</dbReference>
<dbReference type="Gene3D" id="3.40.50.2000">
    <property type="entry name" value="Glycogen Phosphorylase B"/>
    <property type="match status" value="2"/>
</dbReference>
<dbReference type="GO" id="GO:0016020">
    <property type="term" value="C:membrane"/>
    <property type="evidence" value="ECO:0007669"/>
    <property type="project" value="GOC"/>
</dbReference>
<dbReference type="EMBL" id="AP014879">
    <property type="protein sequence ID" value="BAV33930.1"/>
    <property type="molecule type" value="Genomic_DNA"/>
</dbReference>
<keyword evidence="5 11" id="KW-0444">Lipid biosynthesis</keyword>
<dbReference type="GO" id="GO:0008915">
    <property type="term" value="F:lipid-A-disaccharide synthase activity"/>
    <property type="evidence" value="ECO:0007669"/>
    <property type="project" value="UniProtKB-UniRule"/>
</dbReference>
<dbReference type="InterPro" id="IPR003835">
    <property type="entry name" value="Glyco_trans_19"/>
</dbReference>
<accession>A0A1B4XGJ3</accession>
<evidence type="ECO:0000256" key="7">
    <source>
        <dbReference type="ARBA" id="ARBA00022676"/>
    </source>
</evidence>
<protein>
    <recommendedName>
        <fullName evidence="4 11">Lipid-A-disaccharide synthase</fullName>
        <ecNumber evidence="3 11">2.4.1.182</ecNumber>
    </recommendedName>
</protein>
<dbReference type="UniPathway" id="UPA00973"/>
<keyword evidence="9 11" id="KW-0443">Lipid metabolism</keyword>
<evidence type="ECO:0000256" key="1">
    <source>
        <dbReference type="ARBA" id="ARBA00002056"/>
    </source>
</evidence>
<dbReference type="Proteomes" id="UP000243180">
    <property type="component" value="Chromosome"/>
</dbReference>
<keyword evidence="7 11" id="KW-0328">Glycosyltransferase</keyword>
<gene>
    <name evidence="11" type="primary">lpxB</name>
    <name evidence="12" type="ORF">SCL_1625</name>
</gene>
<keyword evidence="8 11" id="KW-0808">Transferase</keyword>
<dbReference type="PANTHER" id="PTHR30372:SF4">
    <property type="entry name" value="LIPID-A-DISACCHARIDE SYNTHASE, MITOCHONDRIAL-RELATED"/>
    <property type="match status" value="1"/>
</dbReference>
<keyword evidence="13" id="KW-1185">Reference proteome</keyword>
<dbReference type="GO" id="GO:0009245">
    <property type="term" value="P:lipid A biosynthetic process"/>
    <property type="evidence" value="ECO:0007669"/>
    <property type="project" value="UniProtKB-UniRule"/>
</dbReference>
<dbReference type="Pfam" id="PF02684">
    <property type="entry name" value="LpxB"/>
    <property type="match status" value="1"/>
</dbReference>